<dbReference type="Proteomes" id="UP000499080">
    <property type="component" value="Unassembled WGS sequence"/>
</dbReference>
<gene>
    <name evidence="1" type="ORF">AVEN_9401_1</name>
</gene>
<proteinExistence type="predicted"/>
<keyword evidence="2" id="KW-1185">Reference proteome</keyword>
<comment type="caution">
    <text evidence="1">The sequence shown here is derived from an EMBL/GenBank/DDBJ whole genome shotgun (WGS) entry which is preliminary data.</text>
</comment>
<evidence type="ECO:0000313" key="1">
    <source>
        <dbReference type="EMBL" id="GBM16817.1"/>
    </source>
</evidence>
<sequence>MSHHYNYLCAKSQG</sequence>
<name>A0A4Y2DKU5_ARAVE</name>
<accession>A0A4Y2DKU5</accession>
<organism evidence="1 2">
    <name type="scientific">Araneus ventricosus</name>
    <name type="common">Orbweaver spider</name>
    <name type="synonym">Epeira ventricosa</name>
    <dbReference type="NCBI Taxonomy" id="182803"/>
    <lineage>
        <taxon>Eukaryota</taxon>
        <taxon>Metazoa</taxon>
        <taxon>Ecdysozoa</taxon>
        <taxon>Arthropoda</taxon>
        <taxon>Chelicerata</taxon>
        <taxon>Arachnida</taxon>
        <taxon>Araneae</taxon>
        <taxon>Araneomorphae</taxon>
        <taxon>Entelegynae</taxon>
        <taxon>Araneoidea</taxon>
        <taxon>Araneidae</taxon>
        <taxon>Araneus</taxon>
    </lineage>
</organism>
<feature type="non-terminal residue" evidence="1">
    <location>
        <position position="14"/>
    </location>
</feature>
<reference evidence="1 2" key="1">
    <citation type="journal article" date="2019" name="Sci. Rep.">
        <title>Orb-weaving spider Araneus ventricosus genome elucidates the spidroin gene catalogue.</title>
        <authorList>
            <person name="Kono N."/>
            <person name="Nakamura H."/>
            <person name="Ohtoshi R."/>
            <person name="Moran D.A.P."/>
            <person name="Shinohara A."/>
            <person name="Yoshida Y."/>
            <person name="Fujiwara M."/>
            <person name="Mori M."/>
            <person name="Tomita M."/>
            <person name="Arakawa K."/>
        </authorList>
    </citation>
    <scope>NUCLEOTIDE SEQUENCE [LARGE SCALE GENOMIC DNA]</scope>
</reference>
<evidence type="ECO:0000313" key="2">
    <source>
        <dbReference type="Proteomes" id="UP000499080"/>
    </source>
</evidence>
<dbReference type="EMBL" id="BGPR01000379">
    <property type="protein sequence ID" value="GBM16817.1"/>
    <property type="molecule type" value="Genomic_DNA"/>
</dbReference>
<protein>
    <submittedName>
        <fullName evidence="1">Uncharacterized protein</fullName>
    </submittedName>
</protein>